<evidence type="ECO:0000256" key="2">
    <source>
        <dbReference type="ARBA" id="ARBA00022553"/>
    </source>
</evidence>
<evidence type="ECO:0000256" key="7">
    <source>
        <dbReference type="ARBA" id="ARBA00022833"/>
    </source>
</evidence>
<dbReference type="PANTHER" id="PTHR12326:SF12">
    <property type="entry name" value="PLECKSTRIN HOMOLOGY AND RUN DOMAIN CONTAINING M1"/>
    <property type="match status" value="1"/>
</dbReference>
<organism evidence="10 11">
    <name type="scientific">Sarcoptes scabiei</name>
    <name type="common">Itch mite</name>
    <name type="synonym">Acarus scabiei</name>
    <dbReference type="NCBI Taxonomy" id="52283"/>
    <lineage>
        <taxon>Eukaryota</taxon>
        <taxon>Metazoa</taxon>
        <taxon>Ecdysozoa</taxon>
        <taxon>Arthropoda</taxon>
        <taxon>Chelicerata</taxon>
        <taxon>Arachnida</taxon>
        <taxon>Acari</taxon>
        <taxon>Acariformes</taxon>
        <taxon>Sarcoptiformes</taxon>
        <taxon>Astigmata</taxon>
        <taxon>Psoroptidia</taxon>
        <taxon>Sarcoptoidea</taxon>
        <taxon>Sarcoptidae</taxon>
        <taxon>Sarcoptinae</taxon>
        <taxon>Sarcoptes</taxon>
    </lineage>
</organism>
<dbReference type="OrthoDB" id="62364at2759"/>
<keyword evidence="5" id="KW-0967">Endosome</keyword>
<keyword evidence="8" id="KW-0072">Autophagy</keyword>
<dbReference type="VEuPathDB" id="VectorBase:SSCA008193"/>
<dbReference type="EMBL" id="JXLN01012453">
    <property type="protein sequence ID" value="KPM08480.1"/>
    <property type="molecule type" value="Genomic_DNA"/>
</dbReference>
<accession>A0A132ADF2</accession>
<keyword evidence="7" id="KW-0862">Zinc</keyword>
<dbReference type="Pfam" id="PF13901">
    <property type="entry name" value="RH_dom"/>
    <property type="match status" value="1"/>
</dbReference>
<evidence type="ECO:0000313" key="10">
    <source>
        <dbReference type="EMBL" id="KPM08480.1"/>
    </source>
</evidence>
<dbReference type="InterPro" id="IPR051366">
    <property type="entry name" value="DEF8"/>
</dbReference>
<evidence type="ECO:0000256" key="4">
    <source>
        <dbReference type="ARBA" id="ARBA00022737"/>
    </source>
</evidence>
<comment type="subcellular location">
    <subcellularLocation>
        <location evidence="1">Late endosome</location>
    </subcellularLocation>
</comment>
<sequence>MDSIIRFATNLSTVDDHALDVCIKHDLSIELEKVINQLIAENSPSQSIEQSQNIDTQIIYETPTVLMLCDIIEAIFLHGFKEKLSMTVSNVFQSRFRQNFEEVFCSNFWALIKIFSHNQELQQLEKLDNVSTDIGRCRAWIRLSLNESLLRSFFDAVLIDSTRLNSFYRSSAYLRDLKQAKICRNLLSTLDDYLFQLLVDNSALNCWSLNTLNLLRISYQDENELLIATALDAMHLIHENKTSKKQSKNKISKMKIFGLKSNELMKNLESTEEIVESNCYGDLIQENLRSFEDKTETSNKLDCFENESKALTDGYSPNRSDDFDPFEKNKSNNDVTIDRSNDVDSQNKNIDDDNQDDSADSDKNRSDDLSYLNGNSMSIKSGWSTQPIFQLEESYNALLESYSTRAILSSTPDINDVKNSVSIPFHNSDCVQTSSPLSDNEFEIIAKNMLNNDDDESQTQIFLELIRKLANENGLDEQNYKCHRCGRPIGMVYSKCSLCHIDGHLYCNECHGGEESIVPAKIIYNWCFKKYPVAKHNKTRLMMLENDPIFDLKILSPNLYVAIPELAKVVNLRTQLFFLHAYLFTCQEQVIIQLKQLIWPHEHIVEHVHLYSLNDLQQIHNKLLENTLCQAINFARKHIAACDLCKAKGFHCEICKNNEILYPFDTETTRRCDKCKNVFHRKCYEEKYEKNNCQKCLRIEKKKTFLR</sequence>
<dbReference type="InterPro" id="IPR037213">
    <property type="entry name" value="Run_dom_sf"/>
</dbReference>
<proteinExistence type="predicted"/>
<dbReference type="PANTHER" id="PTHR12326">
    <property type="entry name" value="PLECKSTRIN HOMOLOGY DOMAIN CONTAINING PROTEIN"/>
    <property type="match status" value="1"/>
</dbReference>
<name>A0A132ADF2_SARSC</name>
<dbReference type="Proteomes" id="UP000616769">
    <property type="component" value="Unassembled WGS sequence"/>
</dbReference>
<dbReference type="InterPro" id="IPR004012">
    <property type="entry name" value="Run_dom"/>
</dbReference>
<evidence type="ECO:0000256" key="1">
    <source>
        <dbReference type="ARBA" id="ARBA00004603"/>
    </source>
</evidence>
<evidence type="ECO:0000256" key="6">
    <source>
        <dbReference type="ARBA" id="ARBA00022771"/>
    </source>
</evidence>
<feature type="region of interest" description="Disordered" evidence="9">
    <location>
        <begin position="311"/>
        <end position="371"/>
    </location>
</feature>
<dbReference type="GO" id="GO:0005770">
    <property type="term" value="C:late endosome"/>
    <property type="evidence" value="ECO:0007669"/>
    <property type="project" value="UniProtKB-SubCell"/>
</dbReference>
<protein>
    <submittedName>
        <fullName evidence="10">DUF4206 and RUN domain containing protein</fullName>
    </submittedName>
</protein>
<dbReference type="SMART" id="SM01175">
    <property type="entry name" value="DUF4206"/>
    <property type="match status" value="1"/>
</dbReference>
<dbReference type="Gene3D" id="1.20.58.900">
    <property type="match status" value="1"/>
</dbReference>
<dbReference type="GO" id="GO:0008270">
    <property type="term" value="F:zinc ion binding"/>
    <property type="evidence" value="ECO:0007669"/>
    <property type="project" value="UniProtKB-KW"/>
</dbReference>
<gene>
    <name evidence="10" type="ORF">QR98_0070010</name>
</gene>
<feature type="compositionally biased region" description="Basic and acidic residues" evidence="9">
    <location>
        <begin position="319"/>
        <end position="342"/>
    </location>
</feature>
<keyword evidence="3" id="KW-0479">Metal-binding</keyword>
<keyword evidence="2" id="KW-0597">Phosphoprotein</keyword>
<keyword evidence="4" id="KW-0677">Repeat</keyword>
<dbReference type="Pfam" id="PF02759">
    <property type="entry name" value="RUN"/>
    <property type="match status" value="1"/>
</dbReference>
<evidence type="ECO:0000256" key="8">
    <source>
        <dbReference type="ARBA" id="ARBA00023006"/>
    </source>
</evidence>
<evidence type="ECO:0000256" key="3">
    <source>
        <dbReference type="ARBA" id="ARBA00022723"/>
    </source>
</evidence>
<comment type="caution">
    <text evidence="10">The sequence shown here is derived from an EMBL/GenBank/DDBJ whole genome shotgun (WGS) entry which is preliminary data.</text>
</comment>
<dbReference type="SUPFAM" id="SSF140741">
    <property type="entry name" value="RUN domain-like"/>
    <property type="match status" value="1"/>
</dbReference>
<evidence type="ECO:0000313" key="11">
    <source>
        <dbReference type="Proteomes" id="UP000616769"/>
    </source>
</evidence>
<evidence type="ECO:0000256" key="9">
    <source>
        <dbReference type="SAM" id="MobiDB-lite"/>
    </source>
</evidence>
<dbReference type="GO" id="GO:0006914">
    <property type="term" value="P:autophagy"/>
    <property type="evidence" value="ECO:0007669"/>
    <property type="project" value="UniProtKB-KW"/>
</dbReference>
<reference evidence="10 11" key="1">
    <citation type="journal article" date="2015" name="Parasit. Vectors">
        <title>Draft genome of the scabies mite.</title>
        <authorList>
            <person name="Rider S.D.Jr."/>
            <person name="Morgan M.S."/>
            <person name="Arlian L.G."/>
        </authorList>
    </citation>
    <scope>NUCLEOTIDE SEQUENCE [LARGE SCALE GENOMIC DNA]</scope>
    <source>
        <strain evidence="10">Arlian Lab</strain>
    </source>
</reference>
<dbReference type="PROSITE" id="PS50826">
    <property type="entry name" value="RUN"/>
    <property type="match status" value="1"/>
</dbReference>
<evidence type="ECO:0000256" key="5">
    <source>
        <dbReference type="ARBA" id="ARBA00022753"/>
    </source>
</evidence>
<keyword evidence="6" id="KW-0863">Zinc-finger</keyword>
<dbReference type="AlphaFoldDB" id="A0A132ADF2"/>
<dbReference type="InterPro" id="IPR025258">
    <property type="entry name" value="RH_dom"/>
</dbReference>
<dbReference type="SMART" id="SM00593">
    <property type="entry name" value="RUN"/>
    <property type="match status" value="1"/>
</dbReference>